<keyword evidence="3" id="KW-1185">Reference proteome</keyword>
<evidence type="ECO:0000256" key="1">
    <source>
        <dbReference type="SAM" id="MobiDB-lite"/>
    </source>
</evidence>
<organism evidence="2 3">
    <name type="scientific">Xyrichtys novacula</name>
    <name type="common">Pearly razorfish</name>
    <name type="synonym">Hemipteronotus novacula</name>
    <dbReference type="NCBI Taxonomy" id="13765"/>
    <lineage>
        <taxon>Eukaryota</taxon>
        <taxon>Metazoa</taxon>
        <taxon>Chordata</taxon>
        <taxon>Craniata</taxon>
        <taxon>Vertebrata</taxon>
        <taxon>Euteleostomi</taxon>
        <taxon>Actinopterygii</taxon>
        <taxon>Neopterygii</taxon>
        <taxon>Teleostei</taxon>
        <taxon>Neoteleostei</taxon>
        <taxon>Acanthomorphata</taxon>
        <taxon>Eupercaria</taxon>
        <taxon>Labriformes</taxon>
        <taxon>Labridae</taxon>
        <taxon>Xyrichtys</taxon>
    </lineage>
</organism>
<feature type="region of interest" description="Disordered" evidence="1">
    <location>
        <begin position="27"/>
        <end position="48"/>
    </location>
</feature>
<protein>
    <submittedName>
        <fullName evidence="2">Uncharacterized protein</fullName>
    </submittedName>
</protein>
<dbReference type="EMBL" id="OY660884">
    <property type="protein sequence ID" value="CAJ1082967.1"/>
    <property type="molecule type" value="Genomic_DNA"/>
</dbReference>
<reference evidence="2" key="1">
    <citation type="submission" date="2023-08" db="EMBL/GenBank/DDBJ databases">
        <authorList>
            <person name="Alioto T."/>
            <person name="Alioto T."/>
            <person name="Gomez Garrido J."/>
        </authorList>
    </citation>
    <scope>NUCLEOTIDE SEQUENCE</scope>
</reference>
<gene>
    <name evidence="2" type="ORF">XNOV1_A023163</name>
</gene>
<dbReference type="Proteomes" id="UP001178508">
    <property type="component" value="Chromosome 21"/>
</dbReference>
<sequence>MQERPARSGMLLRCYEARGLRWRYDKLIAPNPPSPPPPPPALRQTAISSEKNVKLCREMPDKRTEKYGSESEWRTFLKIAAILRLIASCPS</sequence>
<proteinExistence type="predicted"/>
<evidence type="ECO:0000313" key="2">
    <source>
        <dbReference type="EMBL" id="CAJ1082967.1"/>
    </source>
</evidence>
<accession>A0AAV1HF35</accession>
<feature type="compositionally biased region" description="Pro residues" evidence="1">
    <location>
        <begin position="30"/>
        <end position="41"/>
    </location>
</feature>
<evidence type="ECO:0000313" key="3">
    <source>
        <dbReference type="Proteomes" id="UP001178508"/>
    </source>
</evidence>
<name>A0AAV1HF35_XYRNO</name>
<dbReference type="AlphaFoldDB" id="A0AAV1HF35"/>